<proteinExistence type="predicted"/>
<dbReference type="RefSeq" id="WP_028311753.1">
    <property type="nucleotide sequence ID" value="NZ_AXWS01000013.1"/>
</dbReference>
<evidence type="ECO:0000256" key="1">
    <source>
        <dbReference type="SAM" id="MobiDB-lite"/>
    </source>
</evidence>
<evidence type="ECO:0000313" key="2">
    <source>
        <dbReference type="Proteomes" id="UP000675920"/>
    </source>
</evidence>
<dbReference type="OrthoDB" id="8607307at2"/>
<name>A0A8B6X4P2_9BURK</name>
<feature type="region of interest" description="Disordered" evidence="1">
    <location>
        <begin position="80"/>
        <end position="102"/>
    </location>
</feature>
<keyword evidence="2" id="KW-1185">Reference proteome</keyword>
<accession>A0A8B6X4P2</accession>
<organism evidence="2 3">
    <name type="scientific">Derxia gummosa DSM 723</name>
    <dbReference type="NCBI Taxonomy" id="1121388"/>
    <lineage>
        <taxon>Bacteria</taxon>
        <taxon>Pseudomonadati</taxon>
        <taxon>Pseudomonadota</taxon>
        <taxon>Betaproteobacteria</taxon>
        <taxon>Burkholderiales</taxon>
        <taxon>Alcaligenaceae</taxon>
        <taxon>Derxia</taxon>
    </lineage>
</organism>
<sequence length="102" mass="11483">MDLSRNGRSDGFHETMSEYFRWLRQVGDDLAVSVIGTGDRSTFQNRYPGSQYRVEAFETVDGTRQLLASQVNNLVQAMPAFTPPPSGQTTLSPRPIWRACSR</sequence>
<dbReference type="AlphaFoldDB" id="A0A8B6X4P2"/>
<protein>
    <submittedName>
        <fullName evidence="3">Calcium-binding protein</fullName>
    </submittedName>
</protein>
<reference evidence="3" key="1">
    <citation type="submission" date="2025-08" db="UniProtKB">
        <authorList>
            <consortium name="RefSeq"/>
        </authorList>
    </citation>
    <scope>IDENTIFICATION</scope>
</reference>
<dbReference type="Proteomes" id="UP000675920">
    <property type="component" value="Unplaced"/>
</dbReference>
<evidence type="ECO:0000313" key="3">
    <source>
        <dbReference type="RefSeq" id="WP_028311753.1"/>
    </source>
</evidence>